<comment type="subcellular location">
    <subcellularLocation>
        <location evidence="1">Cell inner membrane</location>
        <topology evidence="1">Multi-pass membrane protein</topology>
    </subcellularLocation>
</comment>
<gene>
    <name evidence="7" type="primary">fucP_2</name>
    <name evidence="7" type="ORF">MSP8886_03847</name>
</gene>
<keyword evidence="4 6" id="KW-1133">Transmembrane helix</keyword>
<evidence type="ECO:0000313" key="7">
    <source>
        <dbReference type="EMBL" id="SBS36780.1"/>
    </source>
</evidence>
<feature type="transmembrane region" description="Helical" evidence="6">
    <location>
        <begin position="408"/>
        <end position="426"/>
    </location>
</feature>
<dbReference type="OrthoDB" id="9795150at2"/>
<evidence type="ECO:0000256" key="6">
    <source>
        <dbReference type="SAM" id="Phobius"/>
    </source>
</evidence>
<feature type="transmembrane region" description="Helical" evidence="6">
    <location>
        <begin position="111"/>
        <end position="128"/>
    </location>
</feature>
<feature type="transmembrane region" description="Helical" evidence="6">
    <location>
        <begin position="20"/>
        <end position="38"/>
    </location>
</feature>
<keyword evidence="3 6" id="KW-0812">Transmembrane</keyword>
<feature type="transmembrane region" description="Helical" evidence="6">
    <location>
        <begin position="149"/>
        <end position="172"/>
    </location>
</feature>
<dbReference type="InterPro" id="IPR011701">
    <property type="entry name" value="MFS"/>
</dbReference>
<keyword evidence="2" id="KW-1003">Cell membrane</keyword>
<dbReference type="RefSeq" id="WP_067019668.1">
    <property type="nucleotide sequence ID" value="NZ_FLOB01000014.1"/>
</dbReference>
<feature type="transmembrane region" description="Helical" evidence="6">
    <location>
        <begin position="87"/>
        <end position="105"/>
    </location>
</feature>
<dbReference type="InterPro" id="IPR005275">
    <property type="entry name" value="Lfuc_symporter_FucP"/>
</dbReference>
<protein>
    <submittedName>
        <fullName evidence="7">L-fucose-proton symporter</fullName>
    </submittedName>
</protein>
<dbReference type="Proteomes" id="UP000092544">
    <property type="component" value="Unassembled WGS sequence"/>
</dbReference>
<feature type="transmembrane region" description="Helical" evidence="6">
    <location>
        <begin position="382"/>
        <end position="402"/>
    </location>
</feature>
<proteinExistence type="predicted"/>
<dbReference type="PANTHER" id="PTHR43702">
    <property type="entry name" value="L-FUCOSE-PROTON SYMPORTER"/>
    <property type="match status" value="1"/>
</dbReference>
<feature type="transmembrane region" description="Helical" evidence="6">
    <location>
        <begin position="58"/>
        <end position="80"/>
    </location>
</feature>
<evidence type="ECO:0000256" key="1">
    <source>
        <dbReference type="ARBA" id="ARBA00004429"/>
    </source>
</evidence>
<feature type="transmembrane region" description="Helical" evidence="6">
    <location>
        <begin position="298"/>
        <end position="316"/>
    </location>
</feature>
<feature type="transmembrane region" description="Helical" evidence="6">
    <location>
        <begin position="260"/>
        <end position="278"/>
    </location>
</feature>
<dbReference type="CDD" id="cd17394">
    <property type="entry name" value="MFS_FucP_like"/>
    <property type="match status" value="1"/>
</dbReference>
<dbReference type="AlphaFoldDB" id="A0A1A8TUB3"/>
<dbReference type="InterPro" id="IPR050375">
    <property type="entry name" value="MFS_TsgA-like"/>
</dbReference>
<reference evidence="7 8" key="1">
    <citation type="submission" date="2016-06" db="EMBL/GenBank/DDBJ databases">
        <authorList>
            <person name="Kjaerup R.B."/>
            <person name="Dalgaard T.S."/>
            <person name="Juul-Madsen H.R."/>
        </authorList>
    </citation>
    <scope>NUCLEOTIDE SEQUENCE [LARGE SCALE GENOMIC DNA]</scope>
    <source>
        <strain evidence="7 8">CECT 8886</strain>
    </source>
</reference>
<sequence>MNNLQTETSKTPFVYPNMKLAFILLITCFTAWGVAANMTDPLVKVFSQIFTMSNLESALVQFAYYGAYFCLALPAAFINVHFSYKTGVLTGLGLATLGALSFYPASVSMTYGAFLAALFILAAGLSILETSANPFVMAMGPKLTATRRLNLAQAFNPVGTNIGVLLASTLILPNLNPATAEQRAAMAPQALAAIQHSELDAVMTPYVGMAFFLIIIWIMIALVKLPKSEKVAEKVDLTDKEHYGFIATLGRLIKLPNYRWGVIAQFFNVAGQTCTWTFTIQYVQSAMGGSATHASDYLQYSLLVFLVSRFVMTWLIGIFRPTLLLGVMALLGTALCVYAAINPSMSGVWAIVMISASLSLMFPTIYGVALNGLGKDAKFGSAGLVMAILGGAIMPVVQGGVIDSYGAAMSYIVPGICFLVVSFYGFSSMKRVKD</sequence>
<dbReference type="SUPFAM" id="SSF103473">
    <property type="entry name" value="MFS general substrate transporter"/>
    <property type="match status" value="1"/>
</dbReference>
<feature type="transmembrane region" description="Helical" evidence="6">
    <location>
        <begin position="323"/>
        <end position="341"/>
    </location>
</feature>
<dbReference type="GO" id="GO:0005886">
    <property type="term" value="C:plasma membrane"/>
    <property type="evidence" value="ECO:0007669"/>
    <property type="project" value="UniProtKB-SubCell"/>
</dbReference>
<dbReference type="InterPro" id="IPR036259">
    <property type="entry name" value="MFS_trans_sf"/>
</dbReference>
<evidence type="ECO:0000256" key="3">
    <source>
        <dbReference type="ARBA" id="ARBA00022692"/>
    </source>
</evidence>
<dbReference type="NCBIfam" id="TIGR00885">
    <property type="entry name" value="fucP"/>
    <property type="match status" value="1"/>
</dbReference>
<keyword evidence="8" id="KW-1185">Reference proteome</keyword>
<dbReference type="GO" id="GO:0015535">
    <property type="term" value="F:fucose:proton symporter activity"/>
    <property type="evidence" value="ECO:0007669"/>
    <property type="project" value="InterPro"/>
</dbReference>
<feature type="transmembrane region" description="Helical" evidence="6">
    <location>
        <begin position="347"/>
        <end position="370"/>
    </location>
</feature>
<keyword evidence="5 6" id="KW-0472">Membrane</keyword>
<evidence type="ECO:0000256" key="4">
    <source>
        <dbReference type="ARBA" id="ARBA00022989"/>
    </source>
</evidence>
<accession>A0A1A8TUB3</accession>
<dbReference type="PANTHER" id="PTHR43702:SF11">
    <property type="entry name" value="L-FUCOSE-PROTON SYMPORTER"/>
    <property type="match status" value="1"/>
</dbReference>
<evidence type="ECO:0000313" key="8">
    <source>
        <dbReference type="Proteomes" id="UP000092544"/>
    </source>
</evidence>
<dbReference type="EMBL" id="FLOB01000014">
    <property type="protein sequence ID" value="SBS36780.1"/>
    <property type="molecule type" value="Genomic_DNA"/>
</dbReference>
<organism evidence="7 8">
    <name type="scientific">Marinomonas spartinae</name>
    <dbReference type="NCBI Taxonomy" id="1792290"/>
    <lineage>
        <taxon>Bacteria</taxon>
        <taxon>Pseudomonadati</taxon>
        <taxon>Pseudomonadota</taxon>
        <taxon>Gammaproteobacteria</taxon>
        <taxon>Oceanospirillales</taxon>
        <taxon>Oceanospirillaceae</taxon>
        <taxon>Marinomonas</taxon>
    </lineage>
</organism>
<dbReference type="Pfam" id="PF07690">
    <property type="entry name" value="MFS_1"/>
    <property type="match status" value="1"/>
</dbReference>
<name>A0A1A8TUB3_9GAMM</name>
<feature type="transmembrane region" description="Helical" evidence="6">
    <location>
        <begin position="206"/>
        <end position="225"/>
    </location>
</feature>
<dbReference type="Gene3D" id="1.20.1250.20">
    <property type="entry name" value="MFS general substrate transporter like domains"/>
    <property type="match status" value="2"/>
</dbReference>
<evidence type="ECO:0000256" key="2">
    <source>
        <dbReference type="ARBA" id="ARBA00022475"/>
    </source>
</evidence>
<dbReference type="STRING" id="1792290.MSP8886_03847"/>
<evidence type="ECO:0000256" key="5">
    <source>
        <dbReference type="ARBA" id="ARBA00023136"/>
    </source>
</evidence>